<name>A0A5C8P4Z0_9BURK</name>
<accession>A0A5C8P4Z0</accession>
<dbReference type="EMBL" id="VDUY01000001">
    <property type="protein sequence ID" value="TXL68204.1"/>
    <property type="molecule type" value="Genomic_DNA"/>
</dbReference>
<evidence type="ECO:0000256" key="1">
    <source>
        <dbReference type="SAM" id="MobiDB-lite"/>
    </source>
</evidence>
<evidence type="ECO:0000313" key="3">
    <source>
        <dbReference type="EMBL" id="TXL68204.1"/>
    </source>
</evidence>
<dbReference type="AlphaFoldDB" id="A0A5C8P4Z0"/>
<dbReference type="OrthoDB" id="9774179at2"/>
<dbReference type="Gene3D" id="3.10.129.10">
    <property type="entry name" value="Hotdog Thioesterase"/>
    <property type="match status" value="2"/>
</dbReference>
<evidence type="ECO:0000313" key="4">
    <source>
        <dbReference type="Proteomes" id="UP000321548"/>
    </source>
</evidence>
<feature type="domain" description="FAS1-like dehydratase" evidence="2">
    <location>
        <begin position="175"/>
        <end position="317"/>
    </location>
</feature>
<reference evidence="3 4" key="1">
    <citation type="submission" date="2019-06" db="EMBL/GenBank/DDBJ databases">
        <title>Quisquiliibacterium sp. nov., isolated from a maize field.</title>
        <authorList>
            <person name="Lin S.-Y."/>
            <person name="Tsai C.-F."/>
            <person name="Young C.-C."/>
        </authorList>
    </citation>
    <scope>NUCLEOTIDE SEQUENCE [LARGE SCALE GENOMIC DNA]</scope>
    <source>
        <strain evidence="3 4">CC-CFT501</strain>
    </source>
</reference>
<dbReference type="Pfam" id="PF13452">
    <property type="entry name" value="FAS1_DH_region"/>
    <property type="match status" value="1"/>
</dbReference>
<sequence length="347" mass="37464">MTAAGLPSLHKGRFGASRLVRWCAAQQNWDRIHFDLPFARASGLRERVVNGALKQHLLVQFLERAFGEHAWIWRLDFTFASPDWVGEHLEVRGRVDRSEVRGEFRLLEVELEVFNLDQQAAGTRGRAVVLQGLDGRPLQDLPALELPEASMLDCSIADPGDAGVPAGIRQRIGTVVDAAESAYPLDLSRLRLFAEAVGDCLPHQFDPVAGRQSAYGCVVAPPLFPIHAIELPPGSRPLDPSDRATGREGSSEIGRGLAARLGVATGPVLNGGSSVEVHSLLAVGERVRAESRLASAKSRESRRAGRLLILEALNEYRVAGSGRLLLRERSTGIHPGQVSGDSPKGAA</sequence>
<dbReference type="RefSeq" id="WP_147702345.1">
    <property type="nucleotide sequence ID" value="NZ_VDUY01000001.1"/>
</dbReference>
<proteinExistence type="predicted"/>
<evidence type="ECO:0000259" key="2">
    <source>
        <dbReference type="Pfam" id="PF13452"/>
    </source>
</evidence>
<organism evidence="3 4">
    <name type="scientific">Zeimonas arvi</name>
    <dbReference type="NCBI Taxonomy" id="2498847"/>
    <lineage>
        <taxon>Bacteria</taxon>
        <taxon>Pseudomonadati</taxon>
        <taxon>Pseudomonadota</taxon>
        <taxon>Betaproteobacteria</taxon>
        <taxon>Burkholderiales</taxon>
        <taxon>Burkholderiaceae</taxon>
        <taxon>Zeimonas</taxon>
    </lineage>
</organism>
<dbReference type="InterPro" id="IPR029069">
    <property type="entry name" value="HotDog_dom_sf"/>
</dbReference>
<gene>
    <name evidence="3" type="ORF">FHP08_00445</name>
</gene>
<feature type="region of interest" description="Disordered" evidence="1">
    <location>
        <begin position="231"/>
        <end position="251"/>
    </location>
</feature>
<keyword evidence="4" id="KW-1185">Reference proteome</keyword>
<feature type="compositionally biased region" description="Basic and acidic residues" evidence="1">
    <location>
        <begin position="239"/>
        <end position="250"/>
    </location>
</feature>
<dbReference type="SUPFAM" id="SSF54637">
    <property type="entry name" value="Thioesterase/thiol ester dehydrase-isomerase"/>
    <property type="match status" value="2"/>
</dbReference>
<protein>
    <recommendedName>
        <fullName evidence="2">FAS1-like dehydratase domain-containing protein</fullName>
    </recommendedName>
</protein>
<comment type="caution">
    <text evidence="3">The sequence shown here is derived from an EMBL/GenBank/DDBJ whole genome shotgun (WGS) entry which is preliminary data.</text>
</comment>
<dbReference type="Proteomes" id="UP000321548">
    <property type="component" value="Unassembled WGS sequence"/>
</dbReference>
<dbReference type="InterPro" id="IPR039569">
    <property type="entry name" value="FAS1-like_DH_region"/>
</dbReference>